<accession>A0A1I0W7J8</accession>
<evidence type="ECO:0000313" key="1">
    <source>
        <dbReference type="EMBL" id="SFA84268.1"/>
    </source>
</evidence>
<proteinExistence type="predicted"/>
<reference evidence="2" key="1">
    <citation type="submission" date="2016-10" db="EMBL/GenBank/DDBJ databases">
        <authorList>
            <person name="Varghese N."/>
            <person name="Submissions S."/>
        </authorList>
    </citation>
    <scope>NUCLEOTIDE SEQUENCE [LARGE SCALE GENOMIC DNA]</scope>
    <source>
        <strain evidence="2">CGMCC 4.3568</strain>
    </source>
</reference>
<evidence type="ECO:0000313" key="2">
    <source>
        <dbReference type="Proteomes" id="UP000243799"/>
    </source>
</evidence>
<dbReference type="EMBL" id="FOKG01000001">
    <property type="protein sequence ID" value="SFA84268.1"/>
    <property type="molecule type" value="Genomic_DNA"/>
</dbReference>
<protein>
    <submittedName>
        <fullName evidence="1">Uncharacterized protein</fullName>
    </submittedName>
</protein>
<dbReference type="STRING" id="490629.SAMN05216266_101786"/>
<dbReference type="RefSeq" id="WP_091669340.1">
    <property type="nucleotide sequence ID" value="NZ_FOKG01000001.1"/>
</dbReference>
<organism evidence="1 2">
    <name type="scientific">Amycolatopsis marina</name>
    <dbReference type="NCBI Taxonomy" id="490629"/>
    <lineage>
        <taxon>Bacteria</taxon>
        <taxon>Bacillati</taxon>
        <taxon>Actinomycetota</taxon>
        <taxon>Actinomycetes</taxon>
        <taxon>Pseudonocardiales</taxon>
        <taxon>Pseudonocardiaceae</taxon>
        <taxon>Amycolatopsis</taxon>
    </lineage>
</organism>
<name>A0A1I0W7J8_9PSEU</name>
<gene>
    <name evidence="1" type="ORF">SAMN05216266_101786</name>
</gene>
<dbReference type="AlphaFoldDB" id="A0A1I0W7J8"/>
<dbReference type="Proteomes" id="UP000243799">
    <property type="component" value="Unassembled WGS sequence"/>
</dbReference>
<dbReference type="OrthoDB" id="7876709at2"/>
<sequence>MTEYTAVSSLTGLYLEDSFVLQLLEEPNTVKFRLEAVLTAAHPLYRDPKPGERYCYAEGWLVFAGASRIEWVRRSEQQYIDASGDGDLGNIDYLKQENDHWLVGGDWGEMRIFSQVVPELFLEQGGI</sequence>
<keyword evidence="2" id="KW-1185">Reference proteome</keyword>